<feature type="transmembrane region" description="Helical" evidence="7">
    <location>
        <begin position="33"/>
        <end position="52"/>
    </location>
</feature>
<proteinExistence type="predicted"/>
<evidence type="ECO:0000256" key="6">
    <source>
        <dbReference type="ARBA" id="ARBA00023136"/>
    </source>
</evidence>
<dbReference type="GO" id="GO:0022857">
    <property type="term" value="F:transmembrane transporter activity"/>
    <property type="evidence" value="ECO:0007669"/>
    <property type="project" value="InterPro"/>
</dbReference>
<dbReference type="GO" id="GO:0005886">
    <property type="term" value="C:plasma membrane"/>
    <property type="evidence" value="ECO:0007669"/>
    <property type="project" value="UniProtKB-SubCell"/>
</dbReference>
<name>A0A6S7B4C5_9BURK</name>
<evidence type="ECO:0000313" key="9">
    <source>
        <dbReference type="EMBL" id="CAB3787448.1"/>
    </source>
</evidence>
<evidence type="ECO:0000256" key="5">
    <source>
        <dbReference type="ARBA" id="ARBA00022989"/>
    </source>
</evidence>
<feature type="transmembrane region" description="Helical" evidence="7">
    <location>
        <begin position="118"/>
        <end position="138"/>
    </location>
</feature>
<dbReference type="AlphaFoldDB" id="A0A6S7B4C5"/>
<dbReference type="CDD" id="cd17369">
    <property type="entry name" value="MFS_ShiA_like"/>
    <property type="match status" value="1"/>
</dbReference>
<gene>
    <name evidence="9" type="primary">abaF_1</name>
    <name evidence="9" type="ORF">LMG28138_02423</name>
</gene>
<evidence type="ECO:0000313" key="10">
    <source>
        <dbReference type="Proteomes" id="UP000494115"/>
    </source>
</evidence>
<feature type="domain" description="Major facilitator superfamily (MFS) profile" evidence="8">
    <location>
        <begin position="21"/>
        <end position="431"/>
    </location>
</feature>
<comment type="subcellular location">
    <subcellularLocation>
        <location evidence="1">Cell membrane</location>
        <topology evidence="1">Multi-pass membrane protein</topology>
    </subcellularLocation>
</comment>
<feature type="transmembrane region" description="Helical" evidence="7">
    <location>
        <begin position="260"/>
        <end position="278"/>
    </location>
</feature>
<dbReference type="FunFam" id="1.20.1250.20:FF:000001">
    <property type="entry name" value="Dicarboxylate MFS transporter"/>
    <property type="match status" value="1"/>
</dbReference>
<dbReference type="InterPro" id="IPR011701">
    <property type="entry name" value="MFS"/>
</dbReference>
<evidence type="ECO:0000259" key="8">
    <source>
        <dbReference type="PROSITE" id="PS50850"/>
    </source>
</evidence>
<organism evidence="9 10">
    <name type="scientific">Pararobbsia alpina</name>
    <dbReference type="NCBI Taxonomy" id="621374"/>
    <lineage>
        <taxon>Bacteria</taxon>
        <taxon>Pseudomonadati</taxon>
        <taxon>Pseudomonadota</taxon>
        <taxon>Betaproteobacteria</taxon>
        <taxon>Burkholderiales</taxon>
        <taxon>Burkholderiaceae</taxon>
        <taxon>Pararobbsia</taxon>
    </lineage>
</organism>
<keyword evidence="6 7" id="KW-0472">Membrane</keyword>
<dbReference type="PANTHER" id="PTHR43045:SF1">
    <property type="entry name" value="SHIKIMATE TRANSPORTER"/>
    <property type="match status" value="1"/>
</dbReference>
<feature type="transmembrane region" description="Helical" evidence="7">
    <location>
        <begin position="313"/>
        <end position="332"/>
    </location>
</feature>
<dbReference type="InterPro" id="IPR020846">
    <property type="entry name" value="MFS_dom"/>
</dbReference>
<evidence type="ECO:0000256" key="2">
    <source>
        <dbReference type="ARBA" id="ARBA00022448"/>
    </source>
</evidence>
<evidence type="ECO:0000256" key="1">
    <source>
        <dbReference type="ARBA" id="ARBA00004651"/>
    </source>
</evidence>
<keyword evidence="4 7" id="KW-0812">Transmembrane</keyword>
<feature type="transmembrane region" description="Helical" evidence="7">
    <location>
        <begin position="376"/>
        <end position="400"/>
    </location>
</feature>
<reference evidence="9 10" key="1">
    <citation type="submission" date="2020-04" db="EMBL/GenBank/DDBJ databases">
        <authorList>
            <person name="De Canck E."/>
        </authorList>
    </citation>
    <scope>NUCLEOTIDE SEQUENCE [LARGE SCALE GENOMIC DNA]</scope>
    <source>
        <strain evidence="9 10">LMG 28138</strain>
    </source>
</reference>
<dbReference type="EMBL" id="CADIKM010000009">
    <property type="protein sequence ID" value="CAB3787448.1"/>
    <property type="molecule type" value="Genomic_DNA"/>
</dbReference>
<sequence>MTYPTDIRDVETIDRGTRVRALLASGIGSTIEWYDFILYGTMAAIVFGPLFFPAHDPSIALMLSFASFALAFAMRPIGGIVFSHIGDRIGRKKTLVMTLSLMGGSTLAMGLLPDYNAIGVWAPILLTVLRVIQGVALGGEWGGGVLLAVEYAPKKYRGLFGAVPQVGTMLGLALGSLAASEASAIFSKEEFLRVGWRIPFILSFVLVIIAFWIRRSVDETPSFKKVLASESANKVPLLETIKFHWRAVLMTIGAKFIETSVFYIFAVFSISYTIGLGFERTDTLNAVLVASLLSAPMVLFSAWISDRIGRKKIFIIGALASMAFVLPFFWLVHQRSIALLYLAIVVGFAVIYPMVGAVMGPLFAENFPPEVRYTGISLGYQLGTALVGGPLPLIATALLVAFHGSYVPIAIFVGLCGIVSLIAISFAKEGRGQDLDARRTVLPLEVEPALDAAERPPRLSNPVSDNG</sequence>
<keyword evidence="5 7" id="KW-1133">Transmembrane helix</keyword>
<dbReference type="Gene3D" id="1.20.1250.20">
    <property type="entry name" value="MFS general substrate transporter like domains"/>
    <property type="match status" value="1"/>
</dbReference>
<dbReference type="PROSITE" id="PS00217">
    <property type="entry name" value="SUGAR_TRANSPORT_2"/>
    <property type="match status" value="1"/>
</dbReference>
<keyword evidence="10" id="KW-1185">Reference proteome</keyword>
<feature type="transmembrane region" description="Helical" evidence="7">
    <location>
        <begin position="94"/>
        <end position="112"/>
    </location>
</feature>
<dbReference type="Pfam" id="PF07690">
    <property type="entry name" value="MFS_1"/>
    <property type="match status" value="1"/>
</dbReference>
<feature type="transmembrane region" description="Helical" evidence="7">
    <location>
        <begin position="194"/>
        <end position="213"/>
    </location>
</feature>
<dbReference type="PROSITE" id="PS00216">
    <property type="entry name" value="SUGAR_TRANSPORT_1"/>
    <property type="match status" value="1"/>
</dbReference>
<feature type="transmembrane region" description="Helical" evidence="7">
    <location>
        <begin position="284"/>
        <end position="304"/>
    </location>
</feature>
<feature type="transmembrane region" description="Helical" evidence="7">
    <location>
        <begin position="406"/>
        <end position="427"/>
    </location>
</feature>
<feature type="transmembrane region" description="Helical" evidence="7">
    <location>
        <begin position="58"/>
        <end position="82"/>
    </location>
</feature>
<evidence type="ECO:0000256" key="3">
    <source>
        <dbReference type="ARBA" id="ARBA00022475"/>
    </source>
</evidence>
<keyword evidence="2" id="KW-0813">Transport</keyword>
<dbReference type="Proteomes" id="UP000494115">
    <property type="component" value="Unassembled WGS sequence"/>
</dbReference>
<keyword evidence="3" id="KW-1003">Cell membrane</keyword>
<dbReference type="SUPFAM" id="SSF103473">
    <property type="entry name" value="MFS general substrate transporter"/>
    <property type="match status" value="1"/>
</dbReference>
<dbReference type="InterPro" id="IPR005829">
    <property type="entry name" value="Sugar_transporter_CS"/>
</dbReference>
<protein>
    <submittedName>
        <fullName evidence="9">Fosfomycin resistance protein AbaF</fullName>
    </submittedName>
</protein>
<dbReference type="PROSITE" id="PS50850">
    <property type="entry name" value="MFS"/>
    <property type="match status" value="1"/>
</dbReference>
<accession>A0A6S7B4C5</accession>
<dbReference type="PANTHER" id="PTHR43045">
    <property type="entry name" value="SHIKIMATE TRANSPORTER"/>
    <property type="match status" value="1"/>
</dbReference>
<dbReference type="RefSeq" id="WP_175105004.1">
    <property type="nucleotide sequence ID" value="NZ_CADIKM010000009.1"/>
</dbReference>
<feature type="transmembrane region" description="Helical" evidence="7">
    <location>
        <begin position="338"/>
        <end position="364"/>
    </location>
</feature>
<evidence type="ECO:0000256" key="4">
    <source>
        <dbReference type="ARBA" id="ARBA00022692"/>
    </source>
</evidence>
<dbReference type="InterPro" id="IPR036259">
    <property type="entry name" value="MFS_trans_sf"/>
</dbReference>
<evidence type="ECO:0000256" key="7">
    <source>
        <dbReference type="SAM" id="Phobius"/>
    </source>
</evidence>